<dbReference type="InterPro" id="IPR045335">
    <property type="entry name" value="FtsQ_C_sf"/>
</dbReference>
<evidence type="ECO:0000256" key="7">
    <source>
        <dbReference type="ARBA" id="ARBA00023136"/>
    </source>
</evidence>
<dbReference type="PANTHER" id="PTHR35851">
    <property type="entry name" value="CELL DIVISION PROTEIN FTSQ"/>
    <property type="match status" value="1"/>
</dbReference>
<evidence type="ECO:0000259" key="10">
    <source>
        <dbReference type="PROSITE" id="PS50008"/>
    </source>
</evidence>
<dbReference type="RefSeq" id="WP_165033504.1">
    <property type="nucleotide sequence ID" value="NZ_JAAKZF010000081.1"/>
</dbReference>
<evidence type="ECO:0000256" key="4">
    <source>
        <dbReference type="ARBA" id="ARBA00022618"/>
    </source>
</evidence>
<dbReference type="InterPro" id="IPR034746">
    <property type="entry name" value="POTRA"/>
</dbReference>
<dbReference type="GO" id="GO:0004435">
    <property type="term" value="F:phosphatidylinositol-4,5-bisphosphate phospholipase C activity"/>
    <property type="evidence" value="ECO:0007669"/>
    <property type="project" value="InterPro"/>
</dbReference>
<dbReference type="Gene3D" id="3.10.20.310">
    <property type="entry name" value="membrane protein fhac"/>
    <property type="match status" value="1"/>
</dbReference>
<keyword evidence="7 9" id="KW-0472">Membrane</keyword>
<evidence type="ECO:0000256" key="2">
    <source>
        <dbReference type="ARBA" id="ARBA00022475"/>
    </source>
</evidence>
<dbReference type="Gene3D" id="3.40.50.11690">
    <property type="entry name" value="Cell division protein FtsQ/DivIB"/>
    <property type="match status" value="1"/>
</dbReference>
<evidence type="ECO:0000256" key="5">
    <source>
        <dbReference type="ARBA" id="ARBA00022692"/>
    </source>
</evidence>
<feature type="domain" description="POTRA" evidence="11">
    <location>
        <begin position="92"/>
        <end position="160"/>
    </location>
</feature>
<dbReference type="PROSITE" id="PS50008">
    <property type="entry name" value="PIPLC_Y_DOMAIN"/>
    <property type="match status" value="1"/>
</dbReference>
<keyword evidence="3 9" id="KW-0997">Cell inner membrane</keyword>
<dbReference type="GO" id="GO:0090529">
    <property type="term" value="P:cell septum assembly"/>
    <property type="evidence" value="ECO:0007669"/>
    <property type="project" value="InterPro"/>
</dbReference>
<keyword evidence="4 9" id="KW-0132">Cell division</keyword>
<comment type="function">
    <text evidence="9">Essential cell division protein.</text>
</comment>
<keyword evidence="8 9" id="KW-0131">Cell cycle</keyword>
<dbReference type="Pfam" id="PF03799">
    <property type="entry name" value="FtsQ_DivIB_C"/>
    <property type="match status" value="1"/>
</dbReference>
<dbReference type="InterPro" id="IPR026579">
    <property type="entry name" value="FtsQ"/>
</dbReference>
<evidence type="ECO:0000256" key="1">
    <source>
        <dbReference type="ARBA" id="ARBA00004370"/>
    </source>
</evidence>
<dbReference type="Proteomes" id="UP001642900">
    <property type="component" value="Unassembled WGS sequence"/>
</dbReference>
<dbReference type="AlphaFoldDB" id="A0A6G4WKJ3"/>
<dbReference type="GO" id="GO:0043093">
    <property type="term" value="P:FtsZ-dependent cytokinesis"/>
    <property type="evidence" value="ECO:0007669"/>
    <property type="project" value="UniProtKB-UniRule"/>
</dbReference>
<dbReference type="PANTHER" id="PTHR35851:SF1">
    <property type="entry name" value="CELL DIVISION PROTEIN FTSQ"/>
    <property type="match status" value="1"/>
</dbReference>
<protein>
    <recommendedName>
        <fullName evidence="9">Cell division protein FtsQ</fullName>
    </recommendedName>
</protein>
<dbReference type="GO" id="GO:0032153">
    <property type="term" value="C:cell division site"/>
    <property type="evidence" value="ECO:0007669"/>
    <property type="project" value="UniProtKB-UniRule"/>
</dbReference>
<evidence type="ECO:0000256" key="9">
    <source>
        <dbReference type="HAMAP-Rule" id="MF_00911"/>
    </source>
</evidence>
<dbReference type="InterPro" id="IPR001711">
    <property type="entry name" value="PLipase_C_Pinositol-sp_Y"/>
</dbReference>
<evidence type="ECO:0000256" key="8">
    <source>
        <dbReference type="ARBA" id="ARBA00023306"/>
    </source>
</evidence>
<dbReference type="HAMAP" id="MF_00911">
    <property type="entry name" value="FtsQ_subfam"/>
    <property type="match status" value="1"/>
</dbReference>
<evidence type="ECO:0000313" key="12">
    <source>
        <dbReference type="EMBL" id="NGO55144.1"/>
    </source>
</evidence>
<sequence length="313" mass="34423">MFALKSGQAQRTDAATPGVLGAWLSAPHFVLPRWLRRPARVAARLGSGDFTPPPFCATIMTAVFLGASSLYGAYLGGHMPAFVQGVTARTGFAVDEVRVAGHYETSEIDILERLELDGWTSLIGFNADEARARIAGLPWVEVASVRKVYPDMLEVRIEERKPFALWQHGSQLAIVGEAGNVIAPYSGGRHAMLPLVIGYGANDHASDFVGKIRQFPELAARVKGYIRVSERRWDLRLENGITIKLPEVGEDEAIADILRMDRESGLLSRDIASVDMRLPDRLVVQLTPEAAVRRNAALSERFKGLKIKPEKKI</sequence>
<comment type="similarity">
    <text evidence="9">Belongs to the FtsQ/DivIB family. FtsQ subfamily.</text>
</comment>
<name>A0A6G4WKJ3_9HYPH</name>
<dbReference type="InterPro" id="IPR005548">
    <property type="entry name" value="Cell_div_FtsQ/DivIB_C"/>
</dbReference>
<comment type="subcellular location">
    <subcellularLocation>
        <location evidence="9">Cell inner membrane</location>
        <topology evidence="9">Single-pass type II membrane protein</topology>
    </subcellularLocation>
    <subcellularLocation>
        <location evidence="1">Membrane</location>
    </subcellularLocation>
    <text evidence="9">Localizes to the division septum.</text>
</comment>
<keyword evidence="2 9" id="KW-1003">Cell membrane</keyword>
<dbReference type="Pfam" id="PF08478">
    <property type="entry name" value="POTRA_1"/>
    <property type="match status" value="1"/>
</dbReference>
<dbReference type="GO" id="GO:0006629">
    <property type="term" value="P:lipid metabolic process"/>
    <property type="evidence" value="ECO:0007669"/>
    <property type="project" value="InterPro"/>
</dbReference>
<dbReference type="EMBL" id="JAAKZF010000081">
    <property type="protein sequence ID" value="NGO55144.1"/>
    <property type="molecule type" value="Genomic_DNA"/>
</dbReference>
<evidence type="ECO:0000256" key="3">
    <source>
        <dbReference type="ARBA" id="ARBA00022519"/>
    </source>
</evidence>
<keyword evidence="6 9" id="KW-1133">Transmembrane helix</keyword>
<evidence type="ECO:0000256" key="6">
    <source>
        <dbReference type="ARBA" id="ARBA00022989"/>
    </source>
</evidence>
<gene>
    <name evidence="9" type="primary">ftsQ</name>
    <name evidence="12" type="ORF">G6N73_29340</name>
</gene>
<feature type="domain" description="PI-PLC Y-box" evidence="10">
    <location>
        <begin position="147"/>
        <end position="173"/>
    </location>
</feature>
<dbReference type="PROSITE" id="PS51779">
    <property type="entry name" value="POTRA"/>
    <property type="match status" value="1"/>
</dbReference>
<dbReference type="GO" id="GO:0005886">
    <property type="term" value="C:plasma membrane"/>
    <property type="evidence" value="ECO:0007669"/>
    <property type="project" value="UniProtKB-SubCell"/>
</dbReference>
<evidence type="ECO:0000313" key="13">
    <source>
        <dbReference type="Proteomes" id="UP001642900"/>
    </source>
</evidence>
<keyword evidence="13" id="KW-1185">Reference proteome</keyword>
<accession>A0A6G4WKJ3</accession>
<evidence type="ECO:0000259" key="11">
    <source>
        <dbReference type="PROSITE" id="PS51779"/>
    </source>
</evidence>
<proteinExistence type="inferred from homology"/>
<comment type="caution">
    <text evidence="12">The sequence shown here is derived from an EMBL/GenBank/DDBJ whole genome shotgun (WGS) entry which is preliminary data.</text>
</comment>
<dbReference type="GO" id="GO:0035556">
    <property type="term" value="P:intracellular signal transduction"/>
    <property type="evidence" value="ECO:0007669"/>
    <property type="project" value="InterPro"/>
</dbReference>
<dbReference type="InterPro" id="IPR013685">
    <property type="entry name" value="POTRA_FtsQ_type"/>
</dbReference>
<keyword evidence="5 9" id="KW-0812">Transmembrane</keyword>
<reference evidence="12 13" key="1">
    <citation type="submission" date="2020-02" db="EMBL/GenBank/DDBJ databases">
        <title>Genome sequence of strain CCNWXJ40-4.</title>
        <authorList>
            <person name="Gao J."/>
            <person name="Sun J."/>
        </authorList>
    </citation>
    <scope>NUCLEOTIDE SEQUENCE [LARGE SCALE GENOMIC DNA]</scope>
    <source>
        <strain evidence="12 13">CCNWXJ 40-4</strain>
    </source>
</reference>
<organism evidence="12 13">
    <name type="scientific">Allomesorhizobium camelthorni</name>
    <dbReference type="NCBI Taxonomy" id="475069"/>
    <lineage>
        <taxon>Bacteria</taxon>
        <taxon>Pseudomonadati</taxon>
        <taxon>Pseudomonadota</taxon>
        <taxon>Alphaproteobacteria</taxon>
        <taxon>Hyphomicrobiales</taxon>
        <taxon>Phyllobacteriaceae</taxon>
        <taxon>Allomesorhizobium</taxon>
    </lineage>
</organism>